<reference evidence="1" key="1">
    <citation type="journal article" date="2014" name="Front. Microbiol.">
        <title>High frequency of phylogenetically diverse reductive dehalogenase-homologous genes in deep subseafloor sedimentary metagenomes.</title>
        <authorList>
            <person name="Kawai M."/>
            <person name="Futagami T."/>
            <person name="Toyoda A."/>
            <person name="Takaki Y."/>
            <person name="Nishi S."/>
            <person name="Hori S."/>
            <person name="Arai W."/>
            <person name="Tsubouchi T."/>
            <person name="Morono Y."/>
            <person name="Uchiyama I."/>
            <person name="Ito T."/>
            <person name="Fujiyama A."/>
            <person name="Inagaki F."/>
            <person name="Takami H."/>
        </authorList>
    </citation>
    <scope>NUCLEOTIDE SEQUENCE</scope>
    <source>
        <strain evidence="1">Expedition CK06-06</strain>
    </source>
</reference>
<accession>X0RNR5</accession>
<gene>
    <name evidence="1" type="ORF">S01H1_15083</name>
</gene>
<organism evidence="1">
    <name type="scientific">marine sediment metagenome</name>
    <dbReference type="NCBI Taxonomy" id="412755"/>
    <lineage>
        <taxon>unclassified sequences</taxon>
        <taxon>metagenomes</taxon>
        <taxon>ecological metagenomes</taxon>
    </lineage>
</organism>
<dbReference type="AlphaFoldDB" id="X0RNR5"/>
<protein>
    <submittedName>
        <fullName evidence="1">Uncharacterized protein</fullName>
    </submittedName>
</protein>
<comment type="caution">
    <text evidence="1">The sequence shown here is derived from an EMBL/GenBank/DDBJ whole genome shotgun (WGS) entry which is preliminary data.</text>
</comment>
<sequence>MHDILEFDQFIEDLHQLGHEGFLHGMILIKATNSNFGYNIWLKEVFE</sequence>
<evidence type="ECO:0000313" key="1">
    <source>
        <dbReference type="EMBL" id="GAF70449.1"/>
    </source>
</evidence>
<dbReference type="EMBL" id="BARS01007869">
    <property type="protein sequence ID" value="GAF70449.1"/>
    <property type="molecule type" value="Genomic_DNA"/>
</dbReference>
<name>X0RNR5_9ZZZZ</name>
<proteinExistence type="predicted"/>